<name>A0A0L7KQ31_OPEBR</name>
<accession>A0A0L7KQ31</accession>
<proteinExistence type="predicted"/>
<gene>
    <name evidence="1" type="ORF">OBRU01_23253</name>
</gene>
<comment type="caution">
    <text evidence="1">The sequence shown here is derived from an EMBL/GenBank/DDBJ whole genome shotgun (WGS) entry which is preliminary data.</text>
</comment>
<protein>
    <submittedName>
        <fullName evidence="1">Uncharacterized protein</fullName>
    </submittedName>
</protein>
<organism evidence="1 2">
    <name type="scientific">Operophtera brumata</name>
    <name type="common">Winter moth</name>
    <name type="synonym">Phalaena brumata</name>
    <dbReference type="NCBI Taxonomy" id="104452"/>
    <lineage>
        <taxon>Eukaryota</taxon>
        <taxon>Metazoa</taxon>
        <taxon>Ecdysozoa</taxon>
        <taxon>Arthropoda</taxon>
        <taxon>Hexapoda</taxon>
        <taxon>Insecta</taxon>
        <taxon>Pterygota</taxon>
        <taxon>Neoptera</taxon>
        <taxon>Endopterygota</taxon>
        <taxon>Lepidoptera</taxon>
        <taxon>Glossata</taxon>
        <taxon>Ditrysia</taxon>
        <taxon>Geometroidea</taxon>
        <taxon>Geometridae</taxon>
        <taxon>Larentiinae</taxon>
        <taxon>Operophtera</taxon>
    </lineage>
</organism>
<evidence type="ECO:0000313" key="1">
    <source>
        <dbReference type="EMBL" id="KOB65084.1"/>
    </source>
</evidence>
<sequence length="71" mass="7983">MFSATCQSGSFMNVSTCEKVEPPHVCDPLKPCSEVEAELQKKPECREPPLCIERIKNNLGIMKEEPCDKTK</sequence>
<reference evidence="1 2" key="1">
    <citation type="journal article" date="2015" name="Genome Biol. Evol.">
        <title>The genome of winter moth (Operophtera brumata) provides a genomic perspective on sexual dimorphism and phenology.</title>
        <authorList>
            <person name="Derks M.F."/>
            <person name="Smit S."/>
            <person name="Salis L."/>
            <person name="Schijlen E."/>
            <person name="Bossers A."/>
            <person name="Mateman C."/>
            <person name="Pijl A.S."/>
            <person name="de Ridder D."/>
            <person name="Groenen M.A."/>
            <person name="Visser M.E."/>
            <person name="Megens H.J."/>
        </authorList>
    </citation>
    <scope>NUCLEOTIDE SEQUENCE [LARGE SCALE GENOMIC DNA]</scope>
    <source>
        <strain evidence="1">WM2013NL</strain>
        <tissue evidence="1">Head and thorax</tissue>
    </source>
</reference>
<dbReference type="Proteomes" id="UP000037510">
    <property type="component" value="Unassembled WGS sequence"/>
</dbReference>
<dbReference type="EMBL" id="JTDY01007607">
    <property type="protein sequence ID" value="KOB65084.1"/>
    <property type="molecule type" value="Genomic_DNA"/>
</dbReference>
<evidence type="ECO:0000313" key="2">
    <source>
        <dbReference type="Proteomes" id="UP000037510"/>
    </source>
</evidence>
<keyword evidence="2" id="KW-1185">Reference proteome</keyword>
<dbReference type="AlphaFoldDB" id="A0A0L7KQ31"/>